<evidence type="ECO:0000313" key="1">
    <source>
        <dbReference type="EMBL" id="MDO5973722.1"/>
    </source>
</evidence>
<keyword evidence="2" id="KW-1185">Reference proteome</keyword>
<comment type="caution">
    <text evidence="1">The sequence shown here is derived from an EMBL/GenBank/DDBJ whole genome shotgun (WGS) entry which is preliminary data.</text>
</comment>
<dbReference type="Proteomes" id="UP001176806">
    <property type="component" value="Unassembled WGS sequence"/>
</dbReference>
<protein>
    <recommendedName>
        <fullName evidence="3">TraB family protein</fullName>
    </recommendedName>
</protein>
<name>A0ABT8WL96_9FLAO</name>
<gene>
    <name evidence="1" type="ORF">Q4Q40_05960</name>
</gene>
<proteinExistence type="predicted"/>
<accession>A0ABT8WL96</accession>
<dbReference type="RefSeq" id="WP_303300844.1">
    <property type="nucleotide sequence ID" value="NZ_BAABDA010000051.1"/>
</dbReference>
<reference evidence="1" key="1">
    <citation type="submission" date="2023-07" db="EMBL/GenBank/DDBJ databases">
        <title>Two novel species in the genus Flavivirga.</title>
        <authorList>
            <person name="Kwon K."/>
        </authorList>
    </citation>
    <scope>NUCLEOTIDE SEQUENCE</scope>
    <source>
        <strain evidence="1">KACC 14158</strain>
    </source>
</reference>
<organism evidence="1 2">
    <name type="scientific">Flavivirga jejuensis</name>
    <dbReference type="NCBI Taxonomy" id="870487"/>
    <lineage>
        <taxon>Bacteria</taxon>
        <taxon>Pseudomonadati</taxon>
        <taxon>Bacteroidota</taxon>
        <taxon>Flavobacteriia</taxon>
        <taxon>Flavobacteriales</taxon>
        <taxon>Flavobacteriaceae</taxon>
        <taxon>Flavivirga</taxon>
    </lineage>
</organism>
<dbReference type="EMBL" id="JAUOEL010000002">
    <property type="protein sequence ID" value="MDO5973722.1"/>
    <property type="molecule type" value="Genomic_DNA"/>
</dbReference>
<evidence type="ECO:0000313" key="2">
    <source>
        <dbReference type="Proteomes" id="UP001176806"/>
    </source>
</evidence>
<evidence type="ECO:0008006" key="3">
    <source>
        <dbReference type="Google" id="ProtNLM"/>
    </source>
</evidence>
<sequence>MKKITLALLTLITFFSCRTEKKTESTTEIIVIGTQHKPVPNFNSETLFNILENIKPDFILHERDSSSFNSEFKFIKTPTENEGMASSKYIKKHPTTQLRPYEFENRNQYRIDKGMRPTDRLTLKLVDSLYKADLLTTLEADIFKTYKDALEPLKIIAAKSPEAWNNATADSLCENRQFHQYQMVPKITNARKEFANRFLTKPNGEKISYRDGYQLWANFWDLRNQTMAKNIMTIAKQNKGKKIVVLCGFMHRYYILKELKRLTKNKNIILKEFYKK</sequence>
<dbReference type="PROSITE" id="PS51257">
    <property type="entry name" value="PROKAR_LIPOPROTEIN"/>
    <property type="match status" value="1"/>
</dbReference>